<dbReference type="CDD" id="cd17367">
    <property type="entry name" value="MFS_KgtP"/>
    <property type="match status" value="1"/>
</dbReference>
<proteinExistence type="predicted"/>
<keyword evidence="2" id="KW-0813">Transport</keyword>
<keyword evidence="3" id="KW-1003">Cell membrane</keyword>
<evidence type="ECO:0000259" key="9">
    <source>
        <dbReference type="PROSITE" id="PS50850"/>
    </source>
</evidence>
<dbReference type="InterPro" id="IPR036259">
    <property type="entry name" value="MFS_trans_sf"/>
</dbReference>
<feature type="transmembrane region" description="Helical" evidence="8">
    <location>
        <begin position="187"/>
        <end position="206"/>
    </location>
</feature>
<dbReference type="GO" id="GO:0005886">
    <property type="term" value="C:plasma membrane"/>
    <property type="evidence" value="ECO:0007669"/>
    <property type="project" value="UniProtKB-SubCell"/>
</dbReference>
<evidence type="ECO:0000313" key="10">
    <source>
        <dbReference type="EMBL" id="EMG93545.1"/>
    </source>
</evidence>
<keyword evidence="7 8" id="KW-0472">Membrane</keyword>
<dbReference type="GO" id="GO:0015293">
    <property type="term" value="F:symporter activity"/>
    <property type="evidence" value="ECO:0007669"/>
    <property type="project" value="UniProtKB-KW"/>
</dbReference>
<keyword evidence="4 8" id="KW-0812">Transmembrane</keyword>
<feature type="domain" description="Major facilitator superfamily (MFS) profile" evidence="9">
    <location>
        <begin position="15"/>
        <end position="434"/>
    </location>
</feature>
<evidence type="ECO:0000256" key="6">
    <source>
        <dbReference type="ARBA" id="ARBA00022989"/>
    </source>
</evidence>
<organism evidence="10 11">
    <name type="scientific">Helicobacter pylori GAM120Ai</name>
    <dbReference type="NCBI Taxonomy" id="1159029"/>
    <lineage>
        <taxon>Bacteria</taxon>
        <taxon>Pseudomonadati</taxon>
        <taxon>Campylobacterota</taxon>
        <taxon>Epsilonproteobacteria</taxon>
        <taxon>Campylobacterales</taxon>
        <taxon>Helicobacteraceae</taxon>
        <taxon>Helicobacter</taxon>
    </lineage>
</organism>
<evidence type="ECO:0000256" key="5">
    <source>
        <dbReference type="ARBA" id="ARBA00022847"/>
    </source>
</evidence>
<dbReference type="PROSITE" id="PS50850">
    <property type="entry name" value="MFS"/>
    <property type="match status" value="1"/>
</dbReference>
<dbReference type="InterPro" id="IPR005829">
    <property type="entry name" value="Sugar_transporter_CS"/>
</dbReference>
<feature type="transmembrane region" description="Helical" evidence="8">
    <location>
        <begin position="52"/>
        <end position="75"/>
    </location>
</feature>
<sequence length="437" mass="48857">MNPQIQPTTKKPLKSLLAASSGNLVEWYDFYAYAFLAPYFAKEFTHTNDPTLALISAFLVFMLGFFMRPLGSLFFGKLGDKKGRKTSMVYSIILMALGSFMLALLPTKEIVGEWAFLFLLLARLLQGFSVGGEYGVVATYLSELGKNGKKGFYGSFQYVTLVGGQLLAIFSLFIVENIYTHEQISAFAWRYLFALGGILALLSLFLRNIMEETMDNEATPQKKTNVNNTKETHIKETQRGSLKELLHHKKALMIVFGLTMGGSLCFYTFTVYLKIFLTNSSSFSPKESSFIMLLALSYFIFFQPLCGMLADKIKRTQMLMVFAITGLIVTPIVFYGIKHATSVYEALFYEILALSSMSFYTCIAGVIKAELFPEHVRALGVGLAYAIANALFGGSASYVALEFKQHGFEAGFVGYVMFSIVIFMVMVIIFPKKTYLE</sequence>
<evidence type="ECO:0000256" key="1">
    <source>
        <dbReference type="ARBA" id="ARBA00004651"/>
    </source>
</evidence>
<feature type="transmembrane region" description="Helical" evidence="8">
    <location>
        <begin position="87"/>
        <end position="105"/>
    </location>
</feature>
<keyword evidence="6 8" id="KW-1133">Transmembrane helix</keyword>
<evidence type="ECO:0000256" key="3">
    <source>
        <dbReference type="ARBA" id="ARBA00022475"/>
    </source>
</evidence>
<dbReference type="EMBL" id="APDF01000074">
    <property type="protein sequence ID" value="EMG93545.1"/>
    <property type="molecule type" value="Genomic_DNA"/>
</dbReference>
<gene>
    <name evidence="10" type="ORF">HMPREF1401_01658</name>
</gene>
<dbReference type="RefSeq" id="WP_001069416.1">
    <property type="nucleotide sequence ID" value="NZ_KB644443.1"/>
</dbReference>
<reference evidence="10 11" key="1">
    <citation type="submission" date="2012-11" db="EMBL/GenBank/DDBJ databases">
        <authorList>
            <person name="Weinstock G."/>
            <person name="Sodergren E."/>
            <person name="Lobos E.A."/>
            <person name="Fulton L."/>
            <person name="Fulton R."/>
            <person name="Courtney L."/>
            <person name="Fronick C."/>
            <person name="O'Laughlin M."/>
            <person name="Godfrey J."/>
            <person name="Wilson R.M."/>
            <person name="Miner T."/>
            <person name="Farmer C."/>
            <person name="Delehaunty K."/>
            <person name="Cordes M."/>
            <person name="Minx P."/>
            <person name="Tomlinson C."/>
            <person name="Chen J."/>
            <person name="Wollam A."/>
            <person name="Pepin K.H."/>
            <person name="Bhonagiri V."/>
            <person name="Zhang X."/>
            <person name="Suruliraj S."/>
            <person name="Antonio M."/>
            <person name="Secka O."/>
            <person name="Thomas J."/>
            <person name="Warren W."/>
            <person name="Mitreva M."/>
            <person name="Mardis E.R."/>
            <person name="Wilson R.K."/>
        </authorList>
    </citation>
    <scope>NUCLEOTIDE SEQUENCE [LARGE SCALE GENOMIC DNA]</scope>
    <source>
        <strain evidence="10 11">GAM120Ai</strain>
    </source>
</reference>
<evidence type="ECO:0000256" key="7">
    <source>
        <dbReference type="ARBA" id="ARBA00023136"/>
    </source>
</evidence>
<dbReference type="SUPFAM" id="SSF103473">
    <property type="entry name" value="MFS general substrate transporter"/>
    <property type="match status" value="1"/>
</dbReference>
<dbReference type="Gene3D" id="1.20.1250.20">
    <property type="entry name" value="MFS general substrate transporter like domains"/>
    <property type="match status" value="1"/>
</dbReference>
<feature type="transmembrane region" description="Helical" evidence="8">
    <location>
        <begin position="412"/>
        <end position="430"/>
    </location>
</feature>
<feature type="transmembrane region" description="Helical" evidence="8">
    <location>
        <begin position="347"/>
        <end position="367"/>
    </location>
</feature>
<comment type="subcellular location">
    <subcellularLocation>
        <location evidence="1">Cell membrane</location>
        <topology evidence="1">Multi-pass membrane protein</topology>
    </subcellularLocation>
</comment>
<feature type="transmembrane region" description="Helical" evidence="8">
    <location>
        <begin position="379"/>
        <end position="400"/>
    </location>
</feature>
<evidence type="ECO:0000256" key="2">
    <source>
        <dbReference type="ARBA" id="ARBA00022448"/>
    </source>
</evidence>
<feature type="transmembrane region" description="Helical" evidence="8">
    <location>
        <begin position="317"/>
        <end position="335"/>
    </location>
</feature>
<feature type="transmembrane region" description="Helical" evidence="8">
    <location>
        <begin position="153"/>
        <end position="175"/>
    </location>
</feature>
<feature type="transmembrane region" description="Helical" evidence="8">
    <location>
        <begin position="251"/>
        <end position="270"/>
    </location>
</feature>
<dbReference type="Proteomes" id="UP000012012">
    <property type="component" value="Unassembled WGS sequence"/>
</dbReference>
<comment type="caution">
    <text evidence="10">The sequence shown here is derived from an EMBL/GenBank/DDBJ whole genome shotgun (WGS) entry which is preliminary data.</text>
</comment>
<dbReference type="InterPro" id="IPR020846">
    <property type="entry name" value="MFS_dom"/>
</dbReference>
<evidence type="ECO:0000313" key="11">
    <source>
        <dbReference type="Proteomes" id="UP000012012"/>
    </source>
</evidence>
<protein>
    <submittedName>
        <fullName evidence="10">Transporter, major facilitator family protein</fullName>
    </submittedName>
</protein>
<accession>A0AAV3ICE9</accession>
<dbReference type="PANTHER" id="PTHR43528:SF1">
    <property type="entry name" value="ALPHA-KETOGLUTARATE PERMEASE"/>
    <property type="match status" value="1"/>
</dbReference>
<evidence type="ECO:0000256" key="4">
    <source>
        <dbReference type="ARBA" id="ARBA00022692"/>
    </source>
</evidence>
<feature type="transmembrane region" description="Helical" evidence="8">
    <location>
        <begin position="117"/>
        <end position="141"/>
    </location>
</feature>
<dbReference type="PANTHER" id="PTHR43528">
    <property type="entry name" value="ALPHA-KETOGLUTARATE PERMEASE"/>
    <property type="match status" value="1"/>
</dbReference>
<dbReference type="InterPro" id="IPR005828">
    <property type="entry name" value="MFS_sugar_transport-like"/>
</dbReference>
<dbReference type="AlphaFoldDB" id="A0AAV3ICE9"/>
<name>A0AAV3ICE9_HELPX</name>
<dbReference type="Pfam" id="PF00083">
    <property type="entry name" value="Sugar_tr"/>
    <property type="match status" value="1"/>
</dbReference>
<keyword evidence="5" id="KW-0769">Symport</keyword>
<evidence type="ECO:0000256" key="8">
    <source>
        <dbReference type="SAM" id="Phobius"/>
    </source>
</evidence>
<dbReference type="PROSITE" id="PS00217">
    <property type="entry name" value="SUGAR_TRANSPORT_2"/>
    <property type="match status" value="1"/>
</dbReference>
<feature type="transmembrane region" description="Helical" evidence="8">
    <location>
        <begin position="290"/>
        <end position="310"/>
    </location>
</feature>
<dbReference type="InterPro" id="IPR051084">
    <property type="entry name" value="H+-coupled_symporters"/>
</dbReference>